<proteinExistence type="predicted"/>
<evidence type="ECO:0000313" key="2">
    <source>
        <dbReference type="Proteomes" id="UP000053477"/>
    </source>
</evidence>
<keyword evidence="2" id="KW-1185">Reference proteome</keyword>
<protein>
    <submittedName>
        <fullName evidence="1">Uncharacterized protein</fullName>
    </submittedName>
</protein>
<sequence>MQRWHSVLGDNGQCTCCRVRRSISIRNVTPPVFCNRMQCLICIDANSRLQTNFVLLRRICCAFSIPRTAKRILSCICHFRPIQQIAKEMMLKMVNTMTTMTRTISSSAGAKDVLKIAPILLLQFTLVRIGERQFQNLAEDDCPLIANCRG</sequence>
<name>A0A0H2RYT0_9AGAM</name>
<reference evidence="1 2" key="1">
    <citation type="submission" date="2015-04" db="EMBL/GenBank/DDBJ databases">
        <title>Complete genome sequence of Schizopora paradoxa KUC8140, a cosmopolitan wood degrader in East Asia.</title>
        <authorList>
            <consortium name="DOE Joint Genome Institute"/>
            <person name="Min B."/>
            <person name="Park H."/>
            <person name="Jang Y."/>
            <person name="Kim J.-J."/>
            <person name="Kim K.H."/>
            <person name="Pangilinan J."/>
            <person name="Lipzen A."/>
            <person name="Riley R."/>
            <person name="Grigoriev I.V."/>
            <person name="Spatafora J.W."/>
            <person name="Choi I.-G."/>
        </authorList>
    </citation>
    <scope>NUCLEOTIDE SEQUENCE [LARGE SCALE GENOMIC DNA]</scope>
    <source>
        <strain evidence="1 2">KUC8140</strain>
    </source>
</reference>
<gene>
    <name evidence="1" type="ORF">SCHPADRAFT_301683</name>
</gene>
<accession>A0A0H2RYT0</accession>
<dbReference type="EMBL" id="KQ085940">
    <property type="protein sequence ID" value="KLO14668.1"/>
    <property type="molecule type" value="Genomic_DNA"/>
</dbReference>
<evidence type="ECO:0000313" key="1">
    <source>
        <dbReference type="EMBL" id="KLO14668.1"/>
    </source>
</evidence>
<dbReference type="AlphaFoldDB" id="A0A0H2RYT0"/>
<dbReference type="InParanoid" id="A0A0H2RYT0"/>
<organism evidence="1 2">
    <name type="scientific">Schizopora paradoxa</name>
    <dbReference type="NCBI Taxonomy" id="27342"/>
    <lineage>
        <taxon>Eukaryota</taxon>
        <taxon>Fungi</taxon>
        <taxon>Dikarya</taxon>
        <taxon>Basidiomycota</taxon>
        <taxon>Agaricomycotina</taxon>
        <taxon>Agaricomycetes</taxon>
        <taxon>Hymenochaetales</taxon>
        <taxon>Schizoporaceae</taxon>
        <taxon>Schizopora</taxon>
    </lineage>
</organism>
<dbReference type="Proteomes" id="UP000053477">
    <property type="component" value="Unassembled WGS sequence"/>
</dbReference>